<dbReference type="InterPro" id="IPR051533">
    <property type="entry name" value="WaaL-like"/>
</dbReference>
<dbReference type="EMBL" id="CP075584">
    <property type="protein sequence ID" value="WBM79396.1"/>
    <property type="molecule type" value="Genomic_DNA"/>
</dbReference>
<dbReference type="InterPro" id="IPR011990">
    <property type="entry name" value="TPR-like_helical_dom_sf"/>
</dbReference>
<proteinExistence type="predicted"/>
<protein>
    <submittedName>
        <fullName evidence="7">O-antigen ligase family protein</fullName>
    </submittedName>
</protein>
<organism evidence="7 8">
    <name type="scientific">Cryobacterium breve</name>
    <dbReference type="NCBI Taxonomy" id="1259258"/>
    <lineage>
        <taxon>Bacteria</taxon>
        <taxon>Bacillati</taxon>
        <taxon>Actinomycetota</taxon>
        <taxon>Actinomycetes</taxon>
        <taxon>Micrococcales</taxon>
        <taxon>Microbacteriaceae</taxon>
        <taxon>Cryobacterium</taxon>
    </lineage>
</organism>
<accession>A0ABY7NA64</accession>
<keyword evidence="4 5" id="KW-0472">Membrane</keyword>
<feature type="transmembrane region" description="Helical" evidence="5">
    <location>
        <begin position="165"/>
        <end position="187"/>
    </location>
</feature>
<reference evidence="7 8" key="1">
    <citation type="submission" date="2021-05" db="EMBL/GenBank/DDBJ databases">
        <authorList>
            <person name="Kumar R."/>
            <person name="Kumar A."/>
            <person name="Mukhia S."/>
        </authorList>
    </citation>
    <scope>NUCLEOTIDE SEQUENCE [LARGE SCALE GENOMIC DNA]</scope>
    <source>
        <strain evidence="7 8">ERMR7:08</strain>
    </source>
</reference>
<feature type="transmembrane region" description="Helical" evidence="5">
    <location>
        <begin position="276"/>
        <end position="294"/>
    </location>
</feature>
<feature type="transmembrane region" description="Helical" evidence="5">
    <location>
        <begin position="12"/>
        <end position="28"/>
    </location>
</feature>
<evidence type="ECO:0000259" key="6">
    <source>
        <dbReference type="Pfam" id="PF04932"/>
    </source>
</evidence>
<evidence type="ECO:0000256" key="3">
    <source>
        <dbReference type="ARBA" id="ARBA00022989"/>
    </source>
</evidence>
<dbReference type="Pfam" id="PF04932">
    <property type="entry name" value="Wzy_C"/>
    <property type="match status" value="1"/>
</dbReference>
<name>A0ABY7NA64_9MICO</name>
<sequence>MSRFGRARERLGALSIWLLVLASIVLWPDAFVRWFLPKDALAAIAVVCAALSGARGRLPRWVVAASAAAAALALTAVLLSTAPASQFWGRWPRYEGLVTLPVYFGAVWAGARLLGPGPDSAVAAGDGAGARAEASGRPGNRSLLARAADVAHAAALVGASRIRTLVRAVAGAALLLGVVSVLEAWGARPFASDLARPGALTGNATDQGVLGALFLALLALPVLRAWMPPAASVTGGAASAARTRVVAAAVGVRERAVLSAALVLSVATVVLSASRAGLVAAVVVLVTLAVLELTRLHLARRRTDSTEFAGNTGKNSLPARVSGKKSVGLLHPDRGPGHSTGRGRALRTVVVAGGAVLLLIGAALAMPFTRDRLLGASPLSGSSLEARFTYLQQSLDALAGRPFGVGASGFLNANASASTGVDTLDSPHNWIFQVLLAGGIPLLLVVLAILVSVGVLGVRAWLRAATGQADAARADVLAAAGAGLAGYGVALLTHFTAPSTTIVAAVLLGLLVSQAPTAPVPSPSASAGEGAAMRRGAAGVRSVLLVAWAVWLVVLVGSDVPLAAGVSAAARGDVAGAAASFERAQALRPWDGDLASIAAQSFAAEADAQVAGAAGLAVEWAERSRALLPGTVATERALAVGQIGTGDLAGAQSTLAALAARAPNDVAVAVQHAVALYLGGDANASGLEVRRALALDPADPAALTVRDFLAAH</sequence>
<feature type="transmembrane region" description="Helical" evidence="5">
    <location>
        <begin position="61"/>
        <end position="82"/>
    </location>
</feature>
<evidence type="ECO:0000313" key="7">
    <source>
        <dbReference type="EMBL" id="WBM79396.1"/>
    </source>
</evidence>
<keyword evidence="8" id="KW-1185">Reference proteome</keyword>
<feature type="transmembrane region" description="Helical" evidence="5">
    <location>
        <begin position="474"/>
        <end position="495"/>
    </location>
</feature>
<gene>
    <name evidence="7" type="ORF">KIV56_13460</name>
</gene>
<keyword evidence="3 5" id="KW-1133">Transmembrane helix</keyword>
<dbReference type="GO" id="GO:0016874">
    <property type="term" value="F:ligase activity"/>
    <property type="evidence" value="ECO:0007669"/>
    <property type="project" value="UniProtKB-KW"/>
</dbReference>
<keyword evidence="7" id="KW-0436">Ligase</keyword>
<dbReference type="PANTHER" id="PTHR37422">
    <property type="entry name" value="TEICHURONIC ACID BIOSYNTHESIS PROTEIN TUAE"/>
    <property type="match status" value="1"/>
</dbReference>
<evidence type="ECO:0000256" key="2">
    <source>
        <dbReference type="ARBA" id="ARBA00022692"/>
    </source>
</evidence>
<feature type="transmembrane region" description="Helical" evidence="5">
    <location>
        <begin position="246"/>
        <end position="270"/>
    </location>
</feature>
<dbReference type="Gene3D" id="1.25.40.10">
    <property type="entry name" value="Tetratricopeptide repeat domain"/>
    <property type="match status" value="1"/>
</dbReference>
<feature type="transmembrane region" description="Helical" evidence="5">
    <location>
        <begin position="207"/>
        <end position="226"/>
    </location>
</feature>
<keyword evidence="2 5" id="KW-0812">Transmembrane</keyword>
<evidence type="ECO:0000256" key="1">
    <source>
        <dbReference type="ARBA" id="ARBA00004141"/>
    </source>
</evidence>
<comment type="subcellular location">
    <subcellularLocation>
        <location evidence="1">Membrane</location>
        <topology evidence="1">Multi-pass membrane protein</topology>
    </subcellularLocation>
</comment>
<evidence type="ECO:0000256" key="5">
    <source>
        <dbReference type="SAM" id="Phobius"/>
    </source>
</evidence>
<dbReference type="InterPro" id="IPR007016">
    <property type="entry name" value="O-antigen_ligase-rel_domated"/>
</dbReference>
<dbReference type="SUPFAM" id="SSF48452">
    <property type="entry name" value="TPR-like"/>
    <property type="match status" value="1"/>
</dbReference>
<dbReference type="PANTHER" id="PTHR37422:SF23">
    <property type="entry name" value="TEICHURONIC ACID BIOSYNTHESIS PROTEIN TUAE"/>
    <property type="match status" value="1"/>
</dbReference>
<feature type="transmembrane region" description="Helical" evidence="5">
    <location>
        <begin position="349"/>
        <end position="368"/>
    </location>
</feature>
<feature type="transmembrane region" description="Helical" evidence="5">
    <location>
        <begin position="430"/>
        <end position="462"/>
    </location>
</feature>
<dbReference type="RefSeq" id="WP_281533946.1">
    <property type="nucleotide sequence ID" value="NZ_CP075584.1"/>
</dbReference>
<dbReference type="Proteomes" id="UP001212421">
    <property type="component" value="Chromosome"/>
</dbReference>
<evidence type="ECO:0000256" key="4">
    <source>
        <dbReference type="ARBA" id="ARBA00023136"/>
    </source>
</evidence>
<feature type="domain" description="O-antigen ligase-related" evidence="6">
    <location>
        <begin position="260"/>
        <end position="446"/>
    </location>
</feature>
<evidence type="ECO:0000313" key="8">
    <source>
        <dbReference type="Proteomes" id="UP001212421"/>
    </source>
</evidence>